<reference evidence="5" key="1">
    <citation type="journal article" date="2019" name="Int. J. Syst. Evol. Microbiol.">
        <title>The Global Catalogue of Microorganisms (GCM) 10K type strain sequencing project: providing services to taxonomists for standard genome sequencing and annotation.</title>
        <authorList>
            <consortium name="The Broad Institute Genomics Platform"/>
            <consortium name="The Broad Institute Genome Sequencing Center for Infectious Disease"/>
            <person name="Wu L."/>
            <person name="Ma J."/>
        </authorList>
    </citation>
    <scope>NUCLEOTIDE SEQUENCE [LARGE SCALE GENOMIC DNA]</scope>
    <source>
        <strain evidence="5">JCM 6307</strain>
    </source>
</reference>
<keyword evidence="1" id="KW-0378">Hydrolase</keyword>
<evidence type="ECO:0000259" key="3">
    <source>
        <dbReference type="SMART" id="SM00331"/>
    </source>
</evidence>
<dbReference type="SUPFAM" id="SSF81606">
    <property type="entry name" value="PP2C-like"/>
    <property type="match status" value="1"/>
</dbReference>
<keyword evidence="5" id="KW-1185">Reference proteome</keyword>
<dbReference type="InterPro" id="IPR052016">
    <property type="entry name" value="Bact_Sigma-Reg"/>
</dbReference>
<dbReference type="Pfam" id="PF07228">
    <property type="entry name" value="SpoIIE"/>
    <property type="match status" value="1"/>
</dbReference>
<dbReference type="PANTHER" id="PTHR43156:SF2">
    <property type="entry name" value="STAGE II SPORULATION PROTEIN E"/>
    <property type="match status" value="1"/>
</dbReference>
<dbReference type="Pfam" id="PF13185">
    <property type="entry name" value="GAF_2"/>
    <property type="match status" value="1"/>
</dbReference>
<dbReference type="InterPro" id="IPR029016">
    <property type="entry name" value="GAF-like_dom_sf"/>
</dbReference>
<protein>
    <recommendedName>
        <fullName evidence="6">Regulatory protein</fullName>
    </recommendedName>
</protein>
<dbReference type="Proteomes" id="UP001501358">
    <property type="component" value="Unassembled WGS sequence"/>
</dbReference>
<dbReference type="SUPFAM" id="SSF55781">
    <property type="entry name" value="GAF domain-like"/>
    <property type="match status" value="1"/>
</dbReference>
<evidence type="ECO:0000313" key="5">
    <source>
        <dbReference type="Proteomes" id="UP001501358"/>
    </source>
</evidence>
<accession>A0ABP6A3R3</accession>
<proteinExistence type="predicted"/>
<dbReference type="PANTHER" id="PTHR43156">
    <property type="entry name" value="STAGE II SPORULATION PROTEIN E-RELATED"/>
    <property type="match status" value="1"/>
</dbReference>
<gene>
    <name evidence="4" type="ORF">GCM10010406_52120</name>
</gene>
<dbReference type="Gene3D" id="3.60.40.10">
    <property type="entry name" value="PPM-type phosphatase domain"/>
    <property type="match status" value="1"/>
</dbReference>
<dbReference type="RefSeq" id="WP_344385865.1">
    <property type="nucleotide sequence ID" value="NZ_BAAATA010000047.1"/>
</dbReference>
<feature type="domain" description="GAF" evidence="2">
    <location>
        <begin position="57"/>
        <end position="207"/>
    </location>
</feature>
<evidence type="ECO:0000313" key="4">
    <source>
        <dbReference type="EMBL" id="GAA2509232.1"/>
    </source>
</evidence>
<name>A0ABP6A3R3_9ACTN</name>
<evidence type="ECO:0008006" key="6">
    <source>
        <dbReference type="Google" id="ProtNLM"/>
    </source>
</evidence>
<organism evidence="4 5">
    <name type="scientific">Streptomyces thermolineatus</name>
    <dbReference type="NCBI Taxonomy" id="44033"/>
    <lineage>
        <taxon>Bacteria</taxon>
        <taxon>Bacillati</taxon>
        <taxon>Actinomycetota</taxon>
        <taxon>Actinomycetes</taxon>
        <taxon>Kitasatosporales</taxon>
        <taxon>Streptomycetaceae</taxon>
        <taxon>Streptomyces</taxon>
    </lineage>
</organism>
<dbReference type="Gene3D" id="3.30.450.40">
    <property type="match status" value="1"/>
</dbReference>
<comment type="caution">
    <text evidence="4">The sequence shown here is derived from an EMBL/GenBank/DDBJ whole genome shotgun (WGS) entry which is preliminary data.</text>
</comment>
<dbReference type="InterPro" id="IPR003018">
    <property type="entry name" value="GAF"/>
</dbReference>
<dbReference type="SMART" id="SM00065">
    <property type="entry name" value="GAF"/>
    <property type="match status" value="1"/>
</dbReference>
<sequence length="447" mass="47476">MSTAGDGGRGEAGLPLLGGIGETELDRLQAGLRRVGHLHGRLRQLLDAVLAVSGELELNAVLRTVVDAARELAGARHGALCVLDERGRPVELICSGAGSREFFAAGRLPCGGGLLRDLARGPEAPRTPGWANRADRADRMNRAEGHAPAASLLGVAIRVRENVYGNLYLADRPDGDAFSDTDEAVVTALAGAAGVAIENARLYQRLRQATEEFQRRLLPELPDLGPLQLQARYLPASVEPRIGGDWYDVIHPPGGAPCLVVGDVVGHDVHAATVMSRVSNMLRVIACEEEGPPSRILRRLDEVMGRLRQEAMVTALVARMEERGRGRWRLEWASAGHLPPLLLAPGGRARYLYGDDQGVPLGVDPGLPRTDQQEDVADGSTLLMFTDGLVEDSRHSLEDGMDDFARAALALADSPLPGLCDALLAHRGGAFADDVALLGLRPGAGGG</sequence>
<evidence type="ECO:0000256" key="1">
    <source>
        <dbReference type="ARBA" id="ARBA00022801"/>
    </source>
</evidence>
<evidence type="ECO:0000259" key="2">
    <source>
        <dbReference type="SMART" id="SM00065"/>
    </source>
</evidence>
<dbReference type="InterPro" id="IPR036457">
    <property type="entry name" value="PPM-type-like_dom_sf"/>
</dbReference>
<dbReference type="EMBL" id="BAAATA010000047">
    <property type="protein sequence ID" value="GAA2509232.1"/>
    <property type="molecule type" value="Genomic_DNA"/>
</dbReference>
<dbReference type="InterPro" id="IPR001932">
    <property type="entry name" value="PPM-type_phosphatase-like_dom"/>
</dbReference>
<dbReference type="SMART" id="SM00331">
    <property type="entry name" value="PP2C_SIG"/>
    <property type="match status" value="1"/>
</dbReference>
<feature type="domain" description="PPM-type phosphatase" evidence="3">
    <location>
        <begin position="224"/>
        <end position="442"/>
    </location>
</feature>